<dbReference type="EMBL" id="OW152826">
    <property type="protein sequence ID" value="CAH2042456.1"/>
    <property type="molecule type" value="Genomic_DNA"/>
</dbReference>
<evidence type="ECO:0000313" key="3">
    <source>
        <dbReference type="Proteomes" id="UP000837857"/>
    </source>
</evidence>
<dbReference type="SUPFAM" id="SSF47616">
    <property type="entry name" value="GST C-terminal domain-like"/>
    <property type="match status" value="1"/>
</dbReference>
<protein>
    <recommendedName>
        <fullName evidence="1">Nuclear-export cofactor Arc1-like N-terminal domain-containing protein</fullName>
    </recommendedName>
</protein>
<name>A0ABN8I103_9NEOP</name>
<accession>A0ABN8I103</accession>
<reference evidence="2" key="1">
    <citation type="submission" date="2022-03" db="EMBL/GenBank/DDBJ databases">
        <authorList>
            <person name="Martin H S."/>
        </authorList>
    </citation>
    <scope>NUCLEOTIDE SEQUENCE</scope>
</reference>
<proteinExistence type="predicted"/>
<keyword evidence="3" id="KW-1185">Reference proteome</keyword>
<gene>
    <name evidence="2" type="ORF">IPOD504_LOCUS3838</name>
</gene>
<evidence type="ECO:0000313" key="2">
    <source>
        <dbReference type="EMBL" id="CAH2042456.1"/>
    </source>
</evidence>
<organism evidence="2 3">
    <name type="scientific">Iphiclides podalirius</name>
    <name type="common">scarce swallowtail</name>
    <dbReference type="NCBI Taxonomy" id="110791"/>
    <lineage>
        <taxon>Eukaryota</taxon>
        <taxon>Metazoa</taxon>
        <taxon>Ecdysozoa</taxon>
        <taxon>Arthropoda</taxon>
        <taxon>Hexapoda</taxon>
        <taxon>Insecta</taxon>
        <taxon>Pterygota</taxon>
        <taxon>Neoptera</taxon>
        <taxon>Endopterygota</taxon>
        <taxon>Lepidoptera</taxon>
        <taxon>Glossata</taxon>
        <taxon>Ditrysia</taxon>
        <taxon>Papilionoidea</taxon>
        <taxon>Papilionidae</taxon>
        <taxon>Papilioninae</taxon>
        <taxon>Iphiclides</taxon>
    </lineage>
</organism>
<evidence type="ECO:0000259" key="1">
    <source>
        <dbReference type="Pfam" id="PF21972"/>
    </source>
</evidence>
<dbReference type="Gene3D" id="1.20.1050.10">
    <property type="match status" value="1"/>
</dbReference>
<feature type="non-terminal residue" evidence="2">
    <location>
        <position position="1"/>
    </location>
</feature>
<dbReference type="InterPro" id="IPR053836">
    <property type="entry name" value="Arc1-like_N"/>
</dbReference>
<sequence>MDVVKAVGKYLSTPVGTVCYNTDKVLTTVLDKENVEGFASIILKLALKSGSTMTQEQKLLSYQWLEHLAMYAKQAMLNPIFAKNFLQGINEALAKSTYLAGHVLTVTDIAAYHVLYPIIERLNIVEQESLLHVCRWSKHMQAQPKVCVNRSPLPLNTLTLSILAPAVH</sequence>
<dbReference type="PANTHER" id="PTHR44490:SF1">
    <property type="entry name" value="EUKARYOTIC TRANSLATION ELONGATION FACTOR 1 EPSILON-1"/>
    <property type="match status" value="1"/>
</dbReference>
<dbReference type="InterPro" id="IPR036282">
    <property type="entry name" value="Glutathione-S-Trfase_C_sf"/>
</dbReference>
<dbReference type="InterPro" id="IPR042450">
    <property type="entry name" value="EEF1E1"/>
</dbReference>
<dbReference type="Proteomes" id="UP000837857">
    <property type="component" value="Chromosome 14"/>
</dbReference>
<feature type="domain" description="Nuclear-export cofactor Arc1-like N-terminal" evidence="1">
    <location>
        <begin position="81"/>
        <end position="142"/>
    </location>
</feature>
<dbReference type="PANTHER" id="PTHR44490">
    <property type="entry name" value="EUKARYOTIC TRANSLATION ELONGATION FACTOR 1 EPSILON-1"/>
    <property type="match status" value="1"/>
</dbReference>
<dbReference type="Pfam" id="PF21972">
    <property type="entry name" value="Arc1p_N_like"/>
    <property type="match status" value="1"/>
</dbReference>